<proteinExistence type="predicted"/>
<accession>A0ABS6FHJ3</accession>
<name>A0ABS6FHJ3_9FIRM</name>
<comment type="caution">
    <text evidence="1">The sequence shown here is derived from an EMBL/GenBank/DDBJ whole genome shotgun (WGS) entry which is preliminary data.</text>
</comment>
<gene>
    <name evidence="1" type="ORF">KQI68_07275</name>
</gene>
<reference evidence="1 2" key="1">
    <citation type="submission" date="2021-06" db="EMBL/GenBank/DDBJ databases">
        <authorList>
            <person name="Sun Q."/>
            <person name="Li D."/>
        </authorList>
    </citation>
    <scope>NUCLEOTIDE SEQUENCE [LARGE SCALE GENOMIC DNA]</scope>
    <source>
        <strain evidence="1 2">MSJ-1</strain>
    </source>
</reference>
<protein>
    <submittedName>
        <fullName evidence="1">Uncharacterized protein</fullName>
    </submittedName>
</protein>
<dbReference type="RefSeq" id="WP_216549474.1">
    <property type="nucleotide sequence ID" value="NZ_JAHLQO010000004.1"/>
</dbReference>
<organism evidence="1 2">
    <name type="scientific">Peptoniphilus ovalis</name>
    <dbReference type="NCBI Taxonomy" id="2841503"/>
    <lineage>
        <taxon>Bacteria</taxon>
        <taxon>Bacillati</taxon>
        <taxon>Bacillota</taxon>
        <taxon>Tissierellia</taxon>
        <taxon>Tissierellales</taxon>
        <taxon>Peptoniphilaceae</taxon>
        <taxon>Peptoniphilus</taxon>
    </lineage>
</organism>
<dbReference type="Proteomes" id="UP000783742">
    <property type="component" value="Unassembled WGS sequence"/>
</dbReference>
<evidence type="ECO:0000313" key="2">
    <source>
        <dbReference type="Proteomes" id="UP000783742"/>
    </source>
</evidence>
<dbReference type="EMBL" id="JAHLQO010000004">
    <property type="protein sequence ID" value="MBU5669640.1"/>
    <property type="molecule type" value="Genomic_DNA"/>
</dbReference>
<sequence>MKAKIGYNFEQDELMQQIGKELFKNGNIAESNSVGGNKVISYLIEEETVYRPYQDRITPKNATLVIYPEFNQLKECYDIITVVTIYTNYRNNSNDFILSGDTKKNKEQQIKYLEAVLNNKTVYEIWIKGTYSTYVNCVAPVSKVEIPRRDLAEKIINWNKHDLKICKICGKKLARYSKTDICKDCHSKETIINNRL</sequence>
<keyword evidence="2" id="KW-1185">Reference proteome</keyword>
<evidence type="ECO:0000313" key="1">
    <source>
        <dbReference type="EMBL" id="MBU5669640.1"/>
    </source>
</evidence>